<sequence length="117" mass="12218">MQTRGAGSVGSAETAQLKDKWRFPALHYRCQLVELVLLASPWTTAASRRTIVGGLELTVGEGVRMSWTCWPWTTGGEETAETVEAIIALVAVTDGGHVDLDTGGGRATTGVGATSTG</sequence>
<feature type="non-terminal residue" evidence="1">
    <location>
        <position position="117"/>
    </location>
</feature>
<evidence type="ECO:0000313" key="1">
    <source>
        <dbReference type="EMBL" id="JAP59828.1"/>
    </source>
</evidence>
<gene>
    <name evidence="1" type="ORF">TR99848</name>
</gene>
<dbReference type="EMBL" id="GEEE01003397">
    <property type="protein sequence ID" value="JAP59828.1"/>
    <property type="molecule type" value="Transcribed_RNA"/>
</dbReference>
<dbReference type="AlphaFoldDB" id="A0A0V0J3W9"/>
<proteinExistence type="predicted"/>
<organism evidence="1">
    <name type="scientific">Schistocephalus solidus</name>
    <name type="common">Tapeworm</name>
    <dbReference type="NCBI Taxonomy" id="70667"/>
    <lineage>
        <taxon>Eukaryota</taxon>
        <taxon>Metazoa</taxon>
        <taxon>Spiralia</taxon>
        <taxon>Lophotrochozoa</taxon>
        <taxon>Platyhelminthes</taxon>
        <taxon>Cestoda</taxon>
        <taxon>Eucestoda</taxon>
        <taxon>Diphyllobothriidea</taxon>
        <taxon>Diphyllobothriidae</taxon>
        <taxon>Schistocephalus</taxon>
    </lineage>
</organism>
<name>A0A0V0J3W9_SCHSO</name>
<reference evidence="1" key="1">
    <citation type="submission" date="2016-01" db="EMBL/GenBank/DDBJ databases">
        <title>Reference transcriptome for the parasite Schistocephalus solidus: insights into the molecular evolution of parasitism.</title>
        <authorList>
            <person name="Hebert F.O."/>
            <person name="Grambauer S."/>
            <person name="Barber I."/>
            <person name="Landry C.R."/>
            <person name="Aubin-Horth N."/>
        </authorList>
    </citation>
    <scope>NUCLEOTIDE SEQUENCE</scope>
</reference>
<protein>
    <submittedName>
        <fullName evidence="1">Uncharacterized protein</fullName>
    </submittedName>
</protein>
<accession>A0A0V0J3W9</accession>